<proteinExistence type="predicted"/>
<dbReference type="AlphaFoldDB" id="A0A7U9KUN6"/>
<evidence type="ECO:0000313" key="2">
    <source>
        <dbReference type="Proteomes" id="UP000287830"/>
    </source>
</evidence>
<dbReference type="Proteomes" id="UP000287830">
    <property type="component" value="Unassembled WGS sequence"/>
</dbReference>
<dbReference type="GeneID" id="95622369"/>
<accession>A0A7U9KUN6</accession>
<gene>
    <name evidence="1" type="ORF">OEIGOIKO_03460</name>
</gene>
<comment type="caution">
    <text evidence="1">The sequence shown here is derived from an EMBL/GenBank/DDBJ whole genome shotgun (WGS) entry which is preliminary data.</text>
</comment>
<organism evidence="1 2">
    <name type="scientific">Streptomyces chrestomyceticus JCM 4735</name>
    <dbReference type="NCBI Taxonomy" id="1306181"/>
    <lineage>
        <taxon>Bacteria</taxon>
        <taxon>Bacillati</taxon>
        <taxon>Actinomycetota</taxon>
        <taxon>Actinomycetes</taxon>
        <taxon>Kitasatosporales</taxon>
        <taxon>Streptomycetaceae</taxon>
        <taxon>Streptomyces</taxon>
    </lineage>
</organism>
<sequence length="107" mass="12101">MLHRRLPLLAVADVISSLDLNSRQVRRATTAMEHIVQRAFARRTSAKRHLSYEEFADTVPECHWTLMFEVCALIHLERFAEAYALTSAAQALHPSPVPTASPALKHR</sequence>
<dbReference type="RefSeq" id="WP_125045581.1">
    <property type="nucleotide sequence ID" value="NZ_BHZC01000001.1"/>
</dbReference>
<name>A0A7U9KUN6_9ACTN</name>
<evidence type="ECO:0000313" key="1">
    <source>
        <dbReference type="EMBL" id="GCD35714.1"/>
    </source>
</evidence>
<dbReference type="OrthoDB" id="4226962at2"/>
<protein>
    <submittedName>
        <fullName evidence="1">Uncharacterized protein</fullName>
    </submittedName>
</protein>
<reference evidence="1 2" key="1">
    <citation type="submission" date="2018-11" db="EMBL/GenBank/DDBJ databases">
        <title>Whole genome sequence of Streptomyces chrestomyceticus NBRC 13444(T).</title>
        <authorList>
            <person name="Komaki H."/>
            <person name="Tamura T."/>
        </authorList>
    </citation>
    <scope>NUCLEOTIDE SEQUENCE [LARGE SCALE GENOMIC DNA]</scope>
    <source>
        <strain evidence="1 2">NBRC 13444</strain>
    </source>
</reference>
<dbReference type="EMBL" id="BHZC01000001">
    <property type="protein sequence ID" value="GCD35714.1"/>
    <property type="molecule type" value="Genomic_DNA"/>
</dbReference>